<sequence length="60" mass="7072">MIKSIRFFLISWSDHWAHAHCRFSENLRRILNLRLSDNEVLLPTNLQCLSGESYGIRSEP</sequence>
<evidence type="ECO:0000313" key="2">
    <source>
        <dbReference type="Proteomes" id="UP001062846"/>
    </source>
</evidence>
<comment type="caution">
    <text evidence="1">The sequence shown here is derived from an EMBL/GenBank/DDBJ whole genome shotgun (WGS) entry which is preliminary data.</text>
</comment>
<dbReference type="EMBL" id="CM046393">
    <property type="protein sequence ID" value="KAI8551759.1"/>
    <property type="molecule type" value="Genomic_DNA"/>
</dbReference>
<name>A0ACC0NF92_RHOML</name>
<organism evidence="1 2">
    <name type="scientific">Rhododendron molle</name>
    <name type="common">Chinese azalea</name>
    <name type="synonym">Azalea mollis</name>
    <dbReference type="NCBI Taxonomy" id="49168"/>
    <lineage>
        <taxon>Eukaryota</taxon>
        <taxon>Viridiplantae</taxon>
        <taxon>Streptophyta</taxon>
        <taxon>Embryophyta</taxon>
        <taxon>Tracheophyta</taxon>
        <taxon>Spermatophyta</taxon>
        <taxon>Magnoliopsida</taxon>
        <taxon>eudicotyledons</taxon>
        <taxon>Gunneridae</taxon>
        <taxon>Pentapetalae</taxon>
        <taxon>asterids</taxon>
        <taxon>Ericales</taxon>
        <taxon>Ericaceae</taxon>
        <taxon>Ericoideae</taxon>
        <taxon>Rhodoreae</taxon>
        <taxon>Rhododendron</taxon>
    </lineage>
</organism>
<protein>
    <submittedName>
        <fullName evidence="1">Uncharacterized protein</fullName>
    </submittedName>
</protein>
<proteinExistence type="predicted"/>
<keyword evidence="2" id="KW-1185">Reference proteome</keyword>
<dbReference type="Proteomes" id="UP001062846">
    <property type="component" value="Chromosome 6"/>
</dbReference>
<evidence type="ECO:0000313" key="1">
    <source>
        <dbReference type="EMBL" id="KAI8551759.1"/>
    </source>
</evidence>
<gene>
    <name evidence="1" type="ORF">RHMOL_Rhmol06G0211600</name>
</gene>
<accession>A0ACC0NF92</accession>
<reference evidence="1" key="1">
    <citation type="submission" date="2022-02" db="EMBL/GenBank/DDBJ databases">
        <title>Plant Genome Project.</title>
        <authorList>
            <person name="Zhang R.-G."/>
        </authorList>
    </citation>
    <scope>NUCLEOTIDE SEQUENCE</scope>
    <source>
        <strain evidence="1">AT1</strain>
    </source>
</reference>